<dbReference type="PANTHER" id="PTHR30344">
    <property type="entry name" value="6-PHOSPHOGLUCONOLACTONASE-RELATED"/>
    <property type="match status" value="1"/>
</dbReference>
<evidence type="ECO:0000313" key="2">
    <source>
        <dbReference type="EMBL" id="HIZ08234.1"/>
    </source>
</evidence>
<name>A0A9D2D496_9FIRM</name>
<dbReference type="SUPFAM" id="SSF101908">
    <property type="entry name" value="Putative isomerase YbhE"/>
    <property type="match status" value="1"/>
</dbReference>
<dbReference type="Proteomes" id="UP000824024">
    <property type="component" value="Unassembled WGS sequence"/>
</dbReference>
<dbReference type="AlphaFoldDB" id="A0A9D2D496"/>
<comment type="similarity">
    <text evidence="1">Belongs to the cycloisomerase 2 family.</text>
</comment>
<protein>
    <submittedName>
        <fullName evidence="2">Lactonase family protein</fullName>
    </submittedName>
</protein>
<evidence type="ECO:0000256" key="1">
    <source>
        <dbReference type="ARBA" id="ARBA00005564"/>
    </source>
</evidence>
<dbReference type="GO" id="GO:0017057">
    <property type="term" value="F:6-phosphogluconolactonase activity"/>
    <property type="evidence" value="ECO:0007669"/>
    <property type="project" value="TreeGrafter"/>
</dbReference>
<evidence type="ECO:0000313" key="3">
    <source>
        <dbReference type="Proteomes" id="UP000824024"/>
    </source>
</evidence>
<comment type="caution">
    <text evidence="2">The sequence shown here is derived from an EMBL/GenBank/DDBJ whole genome shotgun (WGS) entry which is preliminary data.</text>
</comment>
<reference evidence="2" key="2">
    <citation type="submission" date="2021-04" db="EMBL/GenBank/DDBJ databases">
        <authorList>
            <person name="Gilroy R."/>
        </authorList>
    </citation>
    <scope>NUCLEOTIDE SEQUENCE</scope>
    <source>
        <strain evidence="2">CHK192-9172</strain>
    </source>
</reference>
<dbReference type="Gene3D" id="2.130.10.10">
    <property type="entry name" value="YVTN repeat-like/Quinoprotein amine dehydrogenase"/>
    <property type="match status" value="1"/>
</dbReference>
<accession>A0A9D2D496</accession>
<proteinExistence type="inferred from homology"/>
<reference evidence="2" key="1">
    <citation type="journal article" date="2021" name="PeerJ">
        <title>Extensive microbial diversity within the chicken gut microbiome revealed by metagenomics and culture.</title>
        <authorList>
            <person name="Gilroy R."/>
            <person name="Ravi A."/>
            <person name="Getino M."/>
            <person name="Pursley I."/>
            <person name="Horton D.L."/>
            <person name="Alikhan N.F."/>
            <person name="Baker D."/>
            <person name="Gharbi K."/>
            <person name="Hall N."/>
            <person name="Watson M."/>
            <person name="Adriaenssens E.M."/>
            <person name="Foster-Nyarko E."/>
            <person name="Jarju S."/>
            <person name="Secka A."/>
            <person name="Antonio M."/>
            <person name="Oren A."/>
            <person name="Chaudhuri R.R."/>
            <person name="La Ragione R."/>
            <person name="Hildebrand F."/>
            <person name="Pallen M.J."/>
        </authorList>
    </citation>
    <scope>NUCLEOTIDE SEQUENCE</scope>
    <source>
        <strain evidence="2">CHK192-9172</strain>
    </source>
</reference>
<dbReference type="InterPro" id="IPR015943">
    <property type="entry name" value="WD40/YVTN_repeat-like_dom_sf"/>
</dbReference>
<sequence>MGKEAYVAYVGTYTRSSSIGIHIFDIDTDNWSMKERKVVPINNPSDMIVSTSGKYLYSIADEGVRSFKILPDGDLEPMNGAWIGGMRGCYLEVDDQDRYLFVGGYHDGRVSMLPLKEDGTIGKLSCGIFHEGIGGSVAERNSTPHVTCVKVSIDQKYLCAVDSGLDQIKVYEIDYENGKLKPYDIIRGPLDSGTRMIRFRRELNCAYVLCELKNCINVYRYDKNDFMKDGLELIQEVPTIRAKEVESCASSGIEFSPDGKHLFVSNAGINSVTIYSVDQKTGLLTEICQNSTRQDYPKTLAVMPDNEHFVVLNHNSNQICTFKMNYDKNYFLMDSKPIEIHRPNCIFIHKLREQ</sequence>
<dbReference type="PANTHER" id="PTHR30344:SF1">
    <property type="entry name" value="6-PHOSPHOGLUCONOLACTONASE"/>
    <property type="match status" value="1"/>
</dbReference>
<dbReference type="Pfam" id="PF10282">
    <property type="entry name" value="Lactonase"/>
    <property type="match status" value="1"/>
</dbReference>
<dbReference type="InterPro" id="IPR019405">
    <property type="entry name" value="Lactonase_7-beta_prop"/>
</dbReference>
<organism evidence="2 3">
    <name type="scientific">Candidatus Eubacterium avistercoris</name>
    <dbReference type="NCBI Taxonomy" id="2838567"/>
    <lineage>
        <taxon>Bacteria</taxon>
        <taxon>Bacillati</taxon>
        <taxon>Bacillota</taxon>
        <taxon>Clostridia</taxon>
        <taxon>Eubacteriales</taxon>
        <taxon>Eubacteriaceae</taxon>
        <taxon>Eubacterium</taxon>
    </lineage>
</organism>
<dbReference type="EMBL" id="DXCH01000268">
    <property type="protein sequence ID" value="HIZ08234.1"/>
    <property type="molecule type" value="Genomic_DNA"/>
</dbReference>
<gene>
    <name evidence="2" type="ORF">IAA08_09890</name>
</gene>
<dbReference type="InterPro" id="IPR050282">
    <property type="entry name" value="Cycloisomerase_2"/>
</dbReference>